<keyword evidence="2" id="KW-1133">Transmembrane helix</keyword>
<name>A0A7X0H9U7_9BACT</name>
<protein>
    <submittedName>
        <fullName evidence="3">Uncharacterized protein</fullName>
    </submittedName>
</protein>
<proteinExistence type="predicted"/>
<feature type="region of interest" description="Disordered" evidence="1">
    <location>
        <begin position="49"/>
        <end position="70"/>
    </location>
</feature>
<evidence type="ECO:0000313" key="4">
    <source>
        <dbReference type="Proteomes" id="UP000541810"/>
    </source>
</evidence>
<feature type="compositionally biased region" description="Low complexity" evidence="1">
    <location>
        <begin position="57"/>
        <end position="70"/>
    </location>
</feature>
<feature type="transmembrane region" description="Helical" evidence="2">
    <location>
        <begin position="6"/>
        <end position="26"/>
    </location>
</feature>
<comment type="caution">
    <text evidence="3">The sequence shown here is derived from an EMBL/GenBank/DDBJ whole genome shotgun (WGS) entry which is preliminary data.</text>
</comment>
<evidence type="ECO:0000256" key="1">
    <source>
        <dbReference type="SAM" id="MobiDB-lite"/>
    </source>
</evidence>
<dbReference type="AlphaFoldDB" id="A0A7X0H9U7"/>
<gene>
    <name evidence="3" type="ORF">HNQ40_002240</name>
</gene>
<keyword evidence="2" id="KW-0812">Transmembrane</keyword>
<evidence type="ECO:0000313" key="3">
    <source>
        <dbReference type="EMBL" id="MBB6430434.1"/>
    </source>
</evidence>
<keyword evidence="2" id="KW-0472">Membrane</keyword>
<keyword evidence="4" id="KW-1185">Reference proteome</keyword>
<organism evidence="3 4">
    <name type="scientific">Algisphaera agarilytica</name>
    <dbReference type="NCBI Taxonomy" id="1385975"/>
    <lineage>
        <taxon>Bacteria</taxon>
        <taxon>Pseudomonadati</taxon>
        <taxon>Planctomycetota</taxon>
        <taxon>Phycisphaerae</taxon>
        <taxon>Phycisphaerales</taxon>
        <taxon>Phycisphaeraceae</taxon>
        <taxon>Algisphaera</taxon>
    </lineage>
</organism>
<evidence type="ECO:0000256" key="2">
    <source>
        <dbReference type="SAM" id="Phobius"/>
    </source>
</evidence>
<sequence>MLFKATLIAVIVYLVACYAYGLYLLFKLYTNKKIQAEFKNPVNTAGTISDHADQDAKQPAPAYDAPAKAA</sequence>
<reference evidence="3 4" key="1">
    <citation type="submission" date="2020-08" db="EMBL/GenBank/DDBJ databases">
        <title>Genomic Encyclopedia of Type Strains, Phase IV (KMG-IV): sequencing the most valuable type-strain genomes for metagenomic binning, comparative biology and taxonomic classification.</title>
        <authorList>
            <person name="Goeker M."/>
        </authorList>
    </citation>
    <scope>NUCLEOTIDE SEQUENCE [LARGE SCALE GENOMIC DNA]</scope>
    <source>
        <strain evidence="3 4">DSM 103725</strain>
    </source>
</reference>
<dbReference type="Proteomes" id="UP000541810">
    <property type="component" value="Unassembled WGS sequence"/>
</dbReference>
<accession>A0A7X0H9U7</accession>
<dbReference type="RefSeq" id="WP_184677952.1">
    <property type="nucleotide sequence ID" value="NZ_JACHGY010000001.1"/>
</dbReference>
<dbReference type="EMBL" id="JACHGY010000001">
    <property type="protein sequence ID" value="MBB6430434.1"/>
    <property type="molecule type" value="Genomic_DNA"/>
</dbReference>